<dbReference type="InParanoid" id="A0A3Q7GHY5"/>
<keyword evidence="2" id="KW-1185">Reference proteome</keyword>
<dbReference type="PaxDb" id="4081-Solyc05g023940.1.1"/>
<dbReference type="Gramene" id="Solyc05g023940.1.1">
    <property type="protein sequence ID" value="Solyc05g023940.1.1.1"/>
    <property type="gene ID" value="Solyc05g023940.1"/>
</dbReference>
<dbReference type="Proteomes" id="UP000004994">
    <property type="component" value="Chromosome 5"/>
</dbReference>
<organism evidence="1">
    <name type="scientific">Solanum lycopersicum</name>
    <name type="common">Tomato</name>
    <name type="synonym">Lycopersicon esculentum</name>
    <dbReference type="NCBI Taxonomy" id="4081"/>
    <lineage>
        <taxon>Eukaryota</taxon>
        <taxon>Viridiplantae</taxon>
        <taxon>Streptophyta</taxon>
        <taxon>Embryophyta</taxon>
        <taxon>Tracheophyta</taxon>
        <taxon>Spermatophyta</taxon>
        <taxon>Magnoliopsida</taxon>
        <taxon>eudicotyledons</taxon>
        <taxon>Gunneridae</taxon>
        <taxon>Pentapetalae</taxon>
        <taxon>asterids</taxon>
        <taxon>lamiids</taxon>
        <taxon>Solanales</taxon>
        <taxon>Solanaceae</taxon>
        <taxon>Solanoideae</taxon>
        <taxon>Solaneae</taxon>
        <taxon>Solanum</taxon>
        <taxon>Solanum subgen. Lycopersicon</taxon>
    </lineage>
</organism>
<dbReference type="EnsemblPlants" id="Solyc05g023940.1.1">
    <property type="protein sequence ID" value="Solyc05g023940.1.1.1"/>
    <property type="gene ID" value="Solyc05g023940.1"/>
</dbReference>
<dbReference type="AlphaFoldDB" id="A0A3Q7GHY5"/>
<protein>
    <submittedName>
        <fullName evidence="1">Uncharacterized protein</fullName>
    </submittedName>
</protein>
<evidence type="ECO:0000313" key="1">
    <source>
        <dbReference type="EnsemblPlants" id="Solyc05g023940.1.1.1"/>
    </source>
</evidence>
<reference evidence="1" key="2">
    <citation type="submission" date="2019-01" db="UniProtKB">
        <authorList>
            <consortium name="EnsemblPlants"/>
        </authorList>
    </citation>
    <scope>IDENTIFICATION</scope>
    <source>
        <strain evidence="1">cv. Heinz 1706</strain>
    </source>
</reference>
<accession>A0A3Q7GHY5</accession>
<evidence type="ECO:0000313" key="2">
    <source>
        <dbReference type="Proteomes" id="UP000004994"/>
    </source>
</evidence>
<name>A0A3Q7GHY5_SOLLC</name>
<reference evidence="1" key="1">
    <citation type="journal article" date="2012" name="Nature">
        <title>The tomato genome sequence provides insights into fleshy fruit evolution.</title>
        <authorList>
            <consortium name="Tomato Genome Consortium"/>
        </authorList>
    </citation>
    <scope>NUCLEOTIDE SEQUENCE [LARGE SCALE GENOMIC DNA]</scope>
    <source>
        <strain evidence="1">cv. Heinz 1706</strain>
    </source>
</reference>
<sequence length="87" mass="9470">MHMLFSRLKEEVSESIGLLCGMAALAKKEAAHSALPRKGAVGKGLLSYGNETSKLRCRNPCFRLVFTPPPILSSLVRTTLIPESPFV</sequence>
<proteinExistence type="predicted"/>